<proteinExistence type="predicted"/>
<dbReference type="InterPro" id="IPR013424">
    <property type="entry name" value="Ice-binding_C"/>
</dbReference>
<gene>
    <name evidence="2" type="ORF">DES47_101135</name>
</gene>
<protein>
    <submittedName>
        <fullName evidence="2">Putative secreted protein with PEP-CTERM sorting signal</fullName>
    </submittedName>
</protein>
<name>A0A4V3CTT6_9BURK</name>
<reference evidence="2 3" key="1">
    <citation type="submission" date="2019-03" db="EMBL/GenBank/DDBJ databases">
        <title>Genomic Encyclopedia of Type Strains, Phase IV (KMG-IV): sequencing the most valuable type-strain genomes for metagenomic binning, comparative biology and taxonomic classification.</title>
        <authorList>
            <person name="Goeker M."/>
        </authorList>
    </citation>
    <scope>NUCLEOTIDE SEQUENCE [LARGE SCALE GENOMIC DNA]</scope>
    <source>
        <strain evidence="2 3">DSM 16998</strain>
    </source>
</reference>
<dbReference type="EMBL" id="SNXS01000001">
    <property type="protein sequence ID" value="TDP74088.1"/>
    <property type="molecule type" value="Genomic_DNA"/>
</dbReference>
<dbReference type="NCBIfam" id="TIGR02595">
    <property type="entry name" value="PEP_CTERM"/>
    <property type="match status" value="1"/>
</dbReference>
<evidence type="ECO:0000313" key="3">
    <source>
        <dbReference type="Proteomes" id="UP000295361"/>
    </source>
</evidence>
<feature type="chain" id="PRO_5020478904" evidence="1">
    <location>
        <begin position="22"/>
        <end position="253"/>
    </location>
</feature>
<organism evidence="2 3">
    <name type="scientific">Roseateles toxinivorans</name>
    <dbReference type="NCBI Taxonomy" id="270368"/>
    <lineage>
        <taxon>Bacteria</taxon>
        <taxon>Pseudomonadati</taxon>
        <taxon>Pseudomonadota</taxon>
        <taxon>Betaproteobacteria</taxon>
        <taxon>Burkholderiales</taxon>
        <taxon>Sphaerotilaceae</taxon>
        <taxon>Roseateles</taxon>
    </lineage>
</organism>
<dbReference type="RefSeq" id="WP_166651798.1">
    <property type="nucleotide sequence ID" value="NZ_SNXS01000001.1"/>
</dbReference>
<sequence>MKRVFRSAAVAALVFATSAQAAGVLGQGTWESSLQPRDLDGNFSNGAEAYYDTTLNVTWFRDFIGGFEGFDAAKQAAQATRFGISGWRMPAMIDSGSPGCESFQYAGGTDCGYNVLTKSGNLSTYEIGQIVYSEMAHLFYVTLGNRAYCAVGDSSCDTHPLDFGLSNTGPFNGLQTDVYWLDLEDAANPGNAWYFATIDGSQSPGFGGKNNSLMFVRTLHDGDVGVSLVPEPTTTTLMLVGVWTLLAIRKNRR</sequence>
<feature type="signal peptide" evidence="1">
    <location>
        <begin position="1"/>
        <end position="21"/>
    </location>
</feature>
<evidence type="ECO:0000256" key="1">
    <source>
        <dbReference type="SAM" id="SignalP"/>
    </source>
</evidence>
<comment type="caution">
    <text evidence="2">The sequence shown here is derived from an EMBL/GenBank/DDBJ whole genome shotgun (WGS) entry which is preliminary data.</text>
</comment>
<keyword evidence="3" id="KW-1185">Reference proteome</keyword>
<keyword evidence="1" id="KW-0732">Signal</keyword>
<dbReference type="InParanoid" id="A0A4V3CTT6"/>
<dbReference type="Proteomes" id="UP000295361">
    <property type="component" value="Unassembled WGS sequence"/>
</dbReference>
<dbReference type="AlphaFoldDB" id="A0A4V3CTT6"/>
<evidence type="ECO:0000313" key="2">
    <source>
        <dbReference type="EMBL" id="TDP74088.1"/>
    </source>
</evidence>
<accession>A0A4V3CTT6</accession>